<proteinExistence type="predicted"/>
<sequence length="670" mass="75794">MPDGWTIANRYIEEVFNEMRKIGLQSDFKLDGLLKIQIQLESTFAFGWFFHCASAPLGTRIQRWLCAAVTTSSHRELQRLRFLHRKTAFSCSYELFKKPSFPSGQKRKFEPLQDPNEVYKSAKLDANGDARQNRAATVDDAEDEDIAGPELPPDFEQEDIPDDEEGRFFGGGVTRDTSSALDFIEQQEKAGVTTEKIDLAWLRRTALNFEKRISKNAELRAKFEDDPQKFMGSEADLDVDIKGLSILSEHPELYADFAELGCIGSLVSLLAHENTDIAIDVVEILAELTDEDVGAEENQWEALVNAMLDADIVELLSQNLSRLDEDVEADRSGVYHILNVLENLSSQSSIAEKIVHESEIMPWLHKRIQQPERSITQNKQYAAEVLAILLQSSRKNRERFVSLEGIDTLLQLLSVYRKRDPEKDSDEEEYVENLFDSLTCTVDEAIGKSKFVEAEGVELAQIMLREGKLSKLRALRVLNHAVGGKDGLQVCERLVEAGLLRTVFGMFMKKQDNQTIEHLLGIFASLLRLLPGDSPGRIRTLAKFVEKDYEKVTRLVQLRRGYASRLSPVDEAIAQERVGLSKDEQEAMAVEWLSRRLDAGLFSLQIIDVILAWLVAEDDGARTKIKSLFLEQDQNLGIIRTTMEEQLSGLEGSEGEEEEKDMLNTLLEFL</sequence>
<dbReference type="PANTHER" id="PTHR14978">
    <property type="entry name" value="BETA-CATENIN-LIKE PROTEIN 1 NUCLEAR ASSOCIATED PROTEIN"/>
    <property type="match status" value="1"/>
</dbReference>
<organism evidence="8 9">
    <name type="scientific">Emydomyces testavorans</name>
    <dbReference type="NCBI Taxonomy" id="2070801"/>
    <lineage>
        <taxon>Eukaryota</taxon>
        <taxon>Fungi</taxon>
        <taxon>Dikarya</taxon>
        <taxon>Ascomycota</taxon>
        <taxon>Pezizomycotina</taxon>
        <taxon>Eurotiomycetes</taxon>
        <taxon>Eurotiomycetidae</taxon>
        <taxon>Onygenales</taxon>
        <taxon>Nannizziopsiaceae</taxon>
        <taxon>Emydomyces</taxon>
    </lineage>
</organism>
<evidence type="ECO:0000256" key="6">
    <source>
        <dbReference type="SAM" id="MobiDB-lite"/>
    </source>
</evidence>
<dbReference type="InterPro" id="IPR013180">
    <property type="entry name" value="CTNNBL1_N"/>
</dbReference>
<dbReference type="InterPro" id="IPR011989">
    <property type="entry name" value="ARM-like"/>
</dbReference>
<gene>
    <name evidence="8" type="ORF">PRK78_005309</name>
</gene>
<dbReference type="GO" id="GO:0005681">
    <property type="term" value="C:spliceosomal complex"/>
    <property type="evidence" value="ECO:0007669"/>
    <property type="project" value="TreeGrafter"/>
</dbReference>
<keyword evidence="9" id="KW-1185">Reference proteome</keyword>
<dbReference type="PANTHER" id="PTHR14978:SF0">
    <property type="entry name" value="BETA-CATENIN-LIKE PROTEIN 1"/>
    <property type="match status" value="1"/>
</dbReference>
<reference evidence="8" key="1">
    <citation type="submission" date="2023-03" db="EMBL/GenBank/DDBJ databases">
        <title>Emydomyces testavorans Genome Sequence.</title>
        <authorList>
            <person name="Hoyer L."/>
        </authorList>
    </citation>
    <scope>NUCLEOTIDE SEQUENCE</scope>
    <source>
        <strain evidence="8">16-2883</strain>
    </source>
</reference>
<accession>A0AAF0DKF9</accession>
<evidence type="ECO:0000259" key="7">
    <source>
        <dbReference type="SMART" id="SM01156"/>
    </source>
</evidence>
<dbReference type="Gene3D" id="1.25.10.10">
    <property type="entry name" value="Leucine-rich Repeat Variant"/>
    <property type="match status" value="1"/>
</dbReference>
<comment type="subcellular location">
    <subcellularLocation>
        <location evidence="1">Nucleus</location>
    </subcellularLocation>
</comment>
<dbReference type="SUPFAM" id="SSF48371">
    <property type="entry name" value="ARM repeat"/>
    <property type="match status" value="1"/>
</dbReference>
<keyword evidence="4" id="KW-0175">Coiled coil</keyword>
<dbReference type="Proteomes" id="UP001219355">
    <property type="component" value="Chromosome 3"/>
</dbReference>
<evidence type="ECO:0000256" key="1">
    <source>
        <dbReference type="ARBA" id="ARBA00004123"/>
    </source>
</evidence>
<dbReference type="Pfam" id="PF08216">
    <property type="entry name" value="CTNNBL"/>
    <property type="match status" value="1"/>
</dbReference>
<keyword evidence="5" id="KW-0539">Nucleus</keyword>
<evidence type="ECO:0000256" key="2">
    <source>
        <dbReference type="ARBA" id="ARBA00022553"/>
    </source>
</evidence>
<feature type="compositionally biased region" description="Acidic residues" evidence="6">
    <location>
        <begin position="139"/>
        <end position="160"/>
    </location>
</feature>
<dbReference type="EMBL" id="CP120629">
    <property type="protein sequence ID" value="WEW59828.1"/>
    <property type="molecule type" value="Genomic_DNA"/>
</dbReference>
<protein>
    <recommendedName>
        <fullName evidence="7">Beta-catenin-like protein 1 N-terminal domain-containing protein</fullName>
    </recommendedName>
</protein>
<keyword evidence="2" id="KW-0597">Phosphoprotein</keyword>
<name>A0AAF0DKF9_9EURO</name>
<dbReference type="GO" id="GO:0010467">
    <property type="term" value="P:gene expression"/>
    <property type="evidence" value="ECO:0007669"/>
    <property type="project" value="UniProtKB-ARBA"/>
</dbReference>
<evidence type="ECO:0000313" key="8">
    <source>
        <dbReference type="EMBL" id="WEW59828.1"/>
    </source>
</evidence>
<dbReference type="SMART" id="SM01156">
    <property type="entry name" value="DUF1716"/>
    <property type="match status" value="1"/>
</dbReference>
<dbReference type="InterPro" id="IPR016024">
    <property type="entry name" value="ARM-type_fold"/>
</dbReference>
<evidence type="ECO:0000313" key="9">
    <source>
        <dbReference type="Proteomes" id="UP001219355"/>
    </source>
</evidence>
<feature type="region of interest" description="Disordered" evidence="6">
    <location>
        <begin position="125"/>
        <end position="160"/>
    </location>
</feature>
<dbReference type="AlphaFoldDB" id="A0AAF0DKF9"/>
<dbReference type="InterPro" id="IPR039678">
    <property type="entry name" value="CTNNBL1"/>
</dbReference>
<keyword evidence="3" id="KW-0677">Repeat</keyword>
<dbReference type="FunFam" id="1.25.10.10:FF:001136">
    <property type="entry name" value="Beta-catenin-like protein 1"/>
    <property type="match status" value="1"/>
</dbReference>
<evidence type="ECO:0000256" key="5">
    <source>
        <dbReference type="ARBA" id="ARBA00023242"/>
    </source>
</evidence>
<evidence type="ECO:0000256" key="4">
    <source>
        <dbReference type="ARBA" id="ARBA00023054"/>
    </source>
</evidence>
<feature type="domain" description="Beta-catenin-like protein 1 N-terminal" evidence="7">
    <location>
        <begin position="173"/>
        <end position="282"/>
    </location>
</feature>
<evidence type="ECO:0000256" key="3">
    <source>
        <dbReference type="ARBA" id="ARBA00022737"/>
    </source>
</evidence>